<dbReference type="InterPro" id="IPR004839">
    <property type="entry name" value="Aminotransferase_I/II_large"/>
</dbReference>
<evidence type="ECO:0000256" key="6">
    <source>
        <dbReference type="RuleBase" id="RU000481"/>
    </source>
</evidence>
<evidence type="ECO:0000259" key="7">
    <source>
        <dbReference type="Pfam" id="PF00155"/>
    </source>
</evidence>
<sequence length="402" mass="43791">MPLLDSKLKTIVNQTLAPMGVSQIRFFAQKFAQIPGIIKLTLGEPDFNVPEHVKAAAIQSIRENKSHYSDQRGIMELRTAISDYLQQRFHVSYDAASEIVVTVGATEAIFAALGSLINPGDKILVATPTFALYWPVIEIFGGIPVQVDTTADGFRLTGEHLQEVLDREGAGNVKALVLNFPGNPTGFEYSRDQLQELADVIKQNAMYVLTDEIYAELTYGQPHTSMAELLPEQTILINGLSKSHAMTGYRIGYFVGPKDFVVNASKLHGFAVTSPSNPAQYAALEALTNGVDDAQDMRQVYQQRRDYIVPKLNVLGYETALPAGAFYAFAKIPASFGLSSVEFATKLAEEAKVGVTPGSAFGAGGEGYVRLSYASSMADLQEAMARLTVFTEKMQTELKIKG</sequence>
<dbReference type="CDD" id="cd00609">
    <property type="entry name" value="AAT_like"/>
    <property type="match status" value="1"/>
</dbReference>
<name>A0ABW4D267_9LACO</name>
<gene>
    <name evidence="8" type="ORF">ACFQ44_08065</name>
</gene>
<protein>
    <recommendedName>
        <fullName evidence="6">Aminotransferase</fullName>
        <ecNumber evidence="6">2.6.1.-</ecNumber>
    </recommendedName>
</protein>
<evidence type="ECO:0000313" key="9">
    <source>
        <dbReference type="Proteomes" id="UP001597189"/>
    </source>
</evidence>
<comment type="cofactor">
    <cofactor evidence="1 6">
        <name>pyridoxal 5'-phosphate</name>
        <dbReference type="ChEBI" id="CHEBI:597326"/>
    </cofactor>
</comment>
<keyword evidence="9" id="KW-1185">Reference proteome</keyword>
<dbReference type="EMBL" id="JBHTOD010000005">
    <property type="protein sequence ID" value="MFD1455644.1"/>
    <property type="molecule type" value="Genomic_DNA"/>
</dbReference>
<organism evidence="8 9">
    <name type="scientific">Levilactobacillus lanxiensis</name>
    <dbReference type="NCBI Taxonomy" id="2799568"/>
    <lineage>
        <taxon>Bacteria</taxon>
        <taxon>Bacillati</taxon>
        <taxon>Bacillota</taxon>
        <taxon>Bacilli</taxon>
        <taxon>Lactobacillales</taxon>
        <taxon>Lactobacillaceae</taxon>
        <taxon>Levilactobacillus</taxon>
    </lineage>
</organism>
<dbReference type="Gene3D" id="3.90.1150.10">
    <property type="entry name" value="Aspartate Aminotransferase, domain 1"/>
    <property type="match status" value="1"/>
</dbReference>
<dbReference type="Pfam" id="PF00155">
    <property type="entry name" value="Aminotran_1_2"/>
    <property type="match status" value="1"/>
</dbReference>
<keyword evidence="4 6" id="KW-0808">Transferase</keyword>
<dbReference type="GO" id="GO:0008483">
    <property type="term" value="F:transaminase activity"/>
    <property type="evidence" value="ECO:0007669"/>
    <property type="project" value="UniProtKB-KW"/>
</dbReference>
<feature type="domain" description="Aminotransferase class I/classII large" evidence="7">
    <location>
        <begin position="37"/>
        <end position="387"/>
    </location>
</feature>
<dbReference type="Proteomes" id="UP001597189">
    <property type="component" value="Unassembled WGS sequence"/>
</dbReference>
<keyword evidence="3 6" id="KW-0032">Aminotransferase</keyword>
<dbReference type="InterPro" id="IPR015421">
    <property type="entry name" value="PyrdxlP-dep_Trfase_major"/>
</dbReference>
<comment type="caution">
    <text evidence="8">The sequence shown here is derived from an EMBL/GenBank/DDBJ whole genome shotgun (WGS) entry which is preliminary data.</text>
</comment>
<evidence type="ECO:0000256" key="1">
    <source>
        <dbReference type="ARBA" id="ARBA00001933"/>
    </source>
</evidence>
<dbReference type="InterPro" id="IPR015424">
    <property type="entry name" value="PyrdxlP-dep_Trfase"/>
</dbReference>
<evidence type="ECO:0000256" key="2">
    <source>
        <dbReference type="ARBA" id="ARBA00007441"/>
    </source>
</evidence>
<dbReference type="PANTHER" id="PTHR46383">
    <property type="entry name" value="ASPARTATE AMINOTRANSFERASE"/>
    <property type="match status" value="1"/>
</dbReference>
<evidence type="ECO:0000256" key="3">
    <source>
        <dbReference type="ARBA" id="ARBA00022576"/>
    </source>
</evidence>
<evidence type="ECO:0000256" key="4">
    <source>
        <dbReference type="ARBA" id="ARBA00022679"/>
    </source>
</evidence>
<dbReference type="Gene3D" id="3.40.640.10">
    <property type="entry name" value="Type I PLP-dependent aspartate aminotransferase-like (Major domain)"/>
    <property type="match status" value="1"/>
</dbReference>
<dbReference type="PANTHER" id="PTHR46383:SF4">
    <property type="entry name" value="AMINOTRANSFERASE"/>
    <property type="match status" value="1"/>
</dbReference>
<dbReference type="InterPro" id="IPR015422">
    <property type="entry name" value="PyrdxlP-dep_Trfase_small"/>
</dbReference>
<dbReference type="PROSITE" id="PS00105">
    <property type="entry name" value="AA_TRANSFER_CLASS_1"/>
    <property type="match status" value="1"/>
</dbReference>
<dbReference type="InterPro" id="IPR050596">
    <property type="entry name" value="AspAT/PAT-like"/>
</dbReference>
<dbReference type="EC" id="2.6.1.-" evidence="6"/>
<dbReference type="SUPFAM" id="SSF53383">
    <property type="entry name" value="PLP-dependent transferases"/>
    <property type="match status" value="1"/>
</dbReference>
<reference evidence="9" key="1">
    <citation type="journal article" date="2019" name="Int. J. Syst. Evol. Microbiol.">
        <title>The Global Catalogue of Microorganisms (GCM) 10K type strain sequencing project: providing services to taxonomists for standard genome sequencing and annotation.</title>
        <authorList>
            <consortium name="The Broad Institute Genomics Platform"/>
            <consortium name="The Broad Institute Genome Sequencing Center for Infectious Disease"/>
            <person name="Wu L."/>
            <person name="Ma J."/>
        </authorList>
    </citation>
    <scope>NUCLEOTIDE SEQUENCE [LARGE SCALE GENOMIC DNA]</scope>
    <source>
        <strain evidence="9">CCM 8979</strain>
    </source>
</reference>
<proteinExistence type="inferred from homology"/>
<evidence type="ECO:0000256" key="5">
    <source>
        <dbReference type="ARBA" id="ARBA00022898"/>
    </source>
</evidence>
<keyword evidence="5" id="KW-0663">Pyridoxal phosphate</keyword>
<comment type="similarity">
    <text evidence="2 6">Belongs to the class-I pyridoxal-phosphate-dependent aminotransferase family.</text>
</comment>
<evidence type="ECO:0000313" key="8">
    <source>
        <dbReference type="EMBL" id="MFD1455644.1"/>
    </source>
</evidence>
<dbReference type="RefSeq" id="WP_203645406.1">
    <property type="nucleotide sequence ID" value="NZ_BOLN01000005.1"/>
</dbReference>
<dbReference type="InterPro" id="IPR004838">
    <property type="entry name" value="NHTrfase_class1_PyrdxlP-BS"/>
</dbReference>
<accession>A0ABW4D267</accession>